<dbReference type="PANTHER" id="PTHR43178">
    <property type="entry name" value="DIHYDROLIPOAMIDE ACETYLTRANSFERASE COMPONENT OF PYRUVATE DEHYDROGENASE COMPLEX"/>
    <property type="match status" value="1"/>
</dbReference>
<accession>A0ABT3SRV6</accession>
<evidence type="ECO:0000259" key="9">
    <source>
        <dbReference type="PROSITE" id="PS51826"/>
    </source>
</evidence>
<gene>
    <name evidence="10" type="ORF">EYC87_00570</name>
</gene>
<comment type="caution">
    <text evidence="10">The sequence shown here is derived from an EMBL/GenBank/DDBJ whole genome shotgun (WGS) entry which is preliminary data.</text>
</comment>
<comment type="subunit">
    <text evidence="3">Forms a 24-polypeptide structural core with octahedral symmetry.</text>
</comment>
<evidence type="ECO:0000256" key="3">
    <source>
        <dbReference type="ARBA" id="ARBA00011484"/>
    </source>
</evidence>
<evidence type="ECO:0000256" key="4">
    <source>
        <dbReference type="ARBA" id="ARBA00022679"/>
    </source>
</evidence>
<dbReference type="InterPro" id="IPR023213">
    <property type="entry name" value="CAT-like_dom_sf"/>
</dbReference>
<dbReference type="Gene3D" id="4.10.320.10">
    <property type="entry name" value="E3-binding domain"/>
    <property type="match status" value="1"/>
</dbReference>
<dbReference type="EC" id="2.3.1.-" evidence="7"/>
<dbReference type="InterPro" id="IPR036625">
    <property type="entry name" value="E3-bd_dom_sf"/>
</dbReference>
<dbReference type="InterPro" id="IPR011053">
    <property type="entry name" value="Single_hybrid_motif"/>
</dbReference>
<feature type="domain" description="Lipoyl-binding" evidence="8">
    <location>
        <begin position="2"/>
        <end position="76"/>
    </location>
</feature>
<evidence type="ECO:0000313" key="10">
    <source>
        <dbReference type="EMBL" id="MCX2972077.1"/>
    </source>
</evidence>
<dbReference type="PROSITE" id="PS51826">
    <property type="entry name" value="PSBD"/>
    <property type="match status" value="1"/>
</dbReference>
<feature type="domain" description="Peripheral subunit-binding (PSBD)" evidence="9">
    <location>
        <begin position="119"/>
        <end position="156"/>
    </location>
</feature>
<dbReference type="RefSeq" id="WP_279251143.1">
    <property type="nucleotide sequence ID" value="NZ_SHNP01000001.1"/>
</dbReference>
<protein>
    <recommendedName>
        <fullName evidence="7">Dihydrolipoamide acetyltransferase component of pyruvate dehydrogenase complex</fullName>
        <ecNumber evidence="7">2.3.1.-</ecNumber>
    </recommendedName>
</protein>
<keyword evidence="5 7" id="KW-0450">Lipoyl</keyword>
<comment type="cofactor">
    <cofactor evidence="1 7">
        <name>(R)-lipoate</name>
        <dbReference type="ChEBI" id="CHEBI:83088"/>
    </cofactor>
</comment>
<dbReference type="InterPro" id="IPR050743">
    <property type="entry name" value="2-oxoacid_DH_E2_comp"/>
</dbReference>
<proteinExistence type="inferred from homology"/>
<keyword evidence="4 7" id="KW-0808">Transferase</keyword>
<evidence type="ECO:0000256" key="7">
    <source>
        <dbReference type="RuleBase" id="RU003423"/>
    </source>
</evidence>
<dbReference type="InterPro" id="IPR004167">
    <property type="entry name" value="PSBD"/>
</dbReference>
<keyword evidence="11" id="KW-1185">Reference proteome</keyword>
<evidence type="ECO:0000256" key="1">
    <source>
        <dbReference type="ARBA" id="ARBA00001938"/>
    </source>
</evidence>
<reference evidence="10" key="1">
    <citation type="submission" date="2019-02" db="EMBL/GenBank/DDBJ databases">
        <authorList>
            <person name="Li S.-H."/>
        </authorList>
    </citation>
    <scope>NUCLEOTIDE SEQUENCE</scope>
    <source>
        <strain evidence="10">IMCC8485</strain>
    </source>
</reference>
<dbReference type="SUPFAM" id="SSF51230">
    <property type="entry name" value="Single hybrid motif"/>
    <property type="match status" value="1"/>
</dbReference>
<name>A0ABT3SRV6_9GAMM</name>
<sequence length="400" mass="42585">MAIDYTMPKLAMAMNEGVINQWLVEEGAYVEKGQDLATVETEKVAYDVESPEAGYFHILVAEGEAVPCDTLIAQFAETEEELATLQSSVNTPAAVSAEQAAPVAASSTPQLSNSPARVIASPLARRLARDANLDLHTVIGSGPGGRIVKRDVLPLIAALQIGDAVIARMPFTGMRKTIADRMTASLQSTAQLSGNWESDITAMMAFRQEYVRREAELGTRISVNALIARAMAYAIKQVPVANSCLENDEIVIYRSINLGIAVSVPGASEYDSGLMVGVVHGIENMGLAELDLSMKAMVERLRSGQATAEDTGGATITLSSTAGVGPPGLTSTPVLNSPNTALVGPSTPIERPVVVDGEMCVRTLMPVSFTFDHRVMDGEPAARFMRALHDCLEHPELMMA</sequence>
<dbReference type="Pfam" id="PF00364">
    <property type="entry name" value="Biotin_lipoyl"/>
    <property type="match status" value="1"/>
</dbReference>
<dbReference type="Gene3D" id="3.30.559.10">
    <property type="entry name" value="Chloramphenicol acetyltransferase-like domain"/>
    <property type="match status" value="1"/>
</dbReference>
<dbReference type="InterPro" id="IPR000089">
    <property type="entry name" value="Biotin_lipoyl"/>
</dbReference>
<evidence type="ECO:0000259" key="8">
    <source>
        <dbReference type="PROSITE" id="PS50968"/>
    </source>
</evidence>
<dbReference type="PANTHER" id="PTHR43178:SF5">
    <property type="entry name" value="LIPOAMIDE ACYLTRANSFERASE COMPONENT OF BRANCHED-CHAIN ALPHA-KETO ACID DEHYDROGENASE COMPLEX, MITOCHONDRIAL"/>
    <property type="match status" value="1"/>
</dbReference>
<evidence type="ECO:0000256" key="5">
    <source>
        <dbReference type="ARBA" id="ARBA00022823"/>
    </source>
</evidence>
<dbReference type="CDD" id="cd06849">
    <property type="entry name" value="lipoyl_domain"/>
    <property type="match status" value="1"/>
</dbReference>
<evidence type="ECO:0000256" key="6">
    <source>
        <dbReference type="ARBA" id="ARBA00023315"/>
    </source>
</evidence>
<dbReference type="SUPFAM" id="SSF52777">
    <property type="entry name" value="CoA-dependent acyltransferases"/>
    <property type="match status" value="1"/>
</dbReference>
<organism evidence="10 11">
    <name type="scientific">Candidatus Seongchinamella marina</name>
    <dbReference type="NCBI Taxonomy" id="2518990"/>
    <lineage>
        <taxon>Bacteria</taxon>
        <taxon>Pseudomonadati</taxon>
        <taxon>Pseudomonadota</taxon>
        <taxon>Gammaproteobacteria</taxon>
        <taxon>Cellvibrionales</taxon>
        <taxon>Halieaceae</taxon>
        <taxon>Seongchinamella</taxon>
    </lineage>
</organism>
<keyword evidence="6 7" id="KW-0012">Acyltransferase</keyword>
<dbReference type="InterPro" id="IPR001078">
    <property type="entry name" value="2-oxoacid_DH_actylTfrase"/>
</dbReference>
<dbReference type="Gene3D" id="2.40.50.100">
    <property type="match status" value="1"/>
</dbReference>
<dbReference type="Pfam" id="PF02817">
    <property type="entry name" value="E3_binding"/>
    <property type="match status" value="1"/>
</dbReference>
<dbReference type="Pfam" id="PF00198">
    <property type="entry name" value="2-oxoacid_dh"/>
    <property type="match status" value="1"/>
</dbReference>
<comment type="similarity">
    <text evidence="2 7">Belongs to the 2-oxoacid dehydrogenase family.</text>
</comment>
<evidence type="ECO:0000256" key="2">
    <source>
        <dbReference type="ARBA" id="ARBA00007317"/>
    </source>
</evidence>
<dbReference type="PROSITE" id="PS50968">
    <property type="entry name" value="BIOTINYL_LIPOYL"/>
    <property type="match status" value="1"/>
</dbReference>
<evidence type="ECO:0000313" key="11">
    <source>
        <dbReference type="Proteomes" id="UP001143307"/>
    </source>
</evidence>
<dbReference type="EMBL" id="SHNP01000001">
    <property type="protein sequence ID" value="MCX2972077.1"/>
    <property type="molecule type" value="Genomic_DNA"/>
</dbReference>
<dbReference type="Proteomes" id="UP001143307">
    <property type="component" value="Unassembled WGS sequence"/>
</dbReference>
<dbReference type="SUPFAM" id="SSF47005">
    <property type="entry name" value="Peripheral subunit-binding domain of 2-oxo acid dehydrogenase complex"/>
    <property type="match status" value="1"/>
</dbReference>